<name>A0A8J9W7R9_9NEOP</name>
<dbReference type="GO" id="GO:0050660">
    <property type="term" value="F:flavin adenine dinucleotide binding"/>
    <property type="evidence" value="ECO:0007669"/>
    <property type="project" value="InterPro"/>
</dbReference>
<keyword evidence="6" id="KW-0560">Oxidoreductase</keyword>
<evidence type="ECO:0000256" key="3">
    <source>
        <dbReference type="ARBA" id="ARBA00022630"/>
    </source>
</evidence>
<keyword evidence="5" id="KW-0521">NADP</keyword>
<dbReference type="Pfam" id="PF00743">
    <property type="entry name" value="FMO-like"/>
    <property type="match status" value="2"/>
</dbReference>
<reference evidence="8" key="1">
    <citation type="submission" date="2021-12" db="EMBL/GenBank/DDBJ databases">
        <authorList>
            <person name="Martin H S."/>
        </authorList>
    </citation>
    <scope>NUCLEOTIDE SEQUENCE</scope>
</reference>
<sequence>MVRNKTPRVCIIGAGIAGLASARYLKDEGINFKVFESTRYIGGTWRYDPRVGVDENGMPVHTSMYKHLRTNLPKATMELKGFPIPDEFPSFPSWKLYYDYVKDYARHFDLEQHIKFLHRVNLVTRKDNVWIVKYQNILSGDEFEEEFDFVIVGNGHHSKPHMPNIPGEELFKGSIIHSHDYREPDPYTDRRVLVIGAGPSGMDIAIDLVNLSKTLVHSYHSKINFKTPFPNNYIKKPDVKEFTEHGVRFVDGSYEDIDDVIYCTGYEFDYPFLDESCELNIAPHSVTPLHKYMVNIHHPSMMLMGLTVRACLVVALDAQSRYATALIKGNFTLPSKEEMLEEWQKHVDVIKSKGRPLSDIHFLGEKEDDYYAELTNESGIDRVPPVMFKIRSLDMVAKLENLYTYRNYVYKVIDNENFVRILPQKSDNGIN</sequence>
<evidence type="ECO:0008006" key="10">
    <source>
        <dbReference type="Google" id="ProtNLM"/>
    </source>
</evidence>
<dbReference type="AlphaFoldDB" id="A0A8J9W7R9"/>
<dbReference type="InterPro" id="IPR036188">
    <property type="entry name" value="FAD/NAD-bd_sf"/>
</dbReference>
<dbReference type="InterPro" id="IPR000960">
    <property type="entry name" value="Flavin_mOase"/>
</dbReference>
<keyword evidence="7" id="KW-0503">Monooxygenase</keyword>
<evidence type="ECO:0000256" key="6">
    <source>
        <dbReference type="ARBA" id="ARBA00023002"/>
    </source>
</evidence>
<dbReference type="GO" id="GO:0004499">
    <property type="term" value="F:N,N-dimethylaniline monooxygenase activity"/>
    <property type="evidence" value="ECO:0007669"/>
    <property type="project" value="InterPro"/>
</dbReference>
<dbReference type="FunFam" id="3.50.50.60:FF:000138">
    <property type="entry name" value="Flavin-containing monooxygenase"/>
    <property type="match status" value="1"/>
</dbReference>
<dbReference type="OrthoDB" id="66881at2759"/>
<evidence type="ECO:0000256" key="2">
    <source>
        <dbReference type="ARBA" id="ARBA00009183"/>
    </source>
</evidence>
<dbReference type="Proteomes" id="UP000838878">
    <property type="component" value="Chromosome 7"/>
</dbReference>
<evidence type="ECO:0000313" key="9">
    <source>
        <dbReference type="Proteomes" id="UP000838878"/>
    </source>
</evidence>
<dbReference type="PRINTS" id="PR00370">
    <property type="entry name" value="FMOXYGENASE"/>
</dbReference>
<dbReference type="SUPFAM" id="SSF51905">
    <property type="entry name" value="FAD/NAD(P)-binding domain"/>
    <property type="match status" value="2"/>
</dbReference>
<organism evidence="8 9">
    <name type="scientific">Brenthis ino</name>
    <name type="common">lesser marbled fritillary</name>
    <dbReference type="NCBI Taxonomy" id="405034"/>
    <lineage>
        <taxon>Eukaryota</taxon>
        <taxon>Metazoa</taxon>
        <taxon>Ecdysozoa</taxon>
        <taxon>Arthropoda</taxon>
        <taxon>Hexapoda</taxon>
        <taxon>Insecta</taxon>
        <taxon>Pterygota</taxon>
        <taxon>Neoptera</taxon>
        <taxon>Endopterygota</taxon>
        <taxon>Lepidoptera</taxon>
        <taxon>Glossata</taxon>
        <taxon>Ditrysia</taxon>
        <taxon>Papilionoidea</taxon>
        <taxon>Nymphalidae</taxon>
        <taxon>Heliconiinae</taxon>
        <taxon>Argynnini</taxon>
        <taxon>Brenthis</taxon>
    </lineage>
</organism>
<evidence type="ECO:0000256" key="4">
    <source>
        <dbReference type="ARBA" id="ARBA00022827"/>
    </source>
</evidence>
<gene>
    <name evidence="8" type="ORF">BINO364_LOCUS13631</name>
</gene>
<comment type="similarity">
    <text evidence="2">Belongs to the FMO family.</text>
</comment>
<evidence type="ECO:0000313" key="8">
    <source>
        <dbReference type="EMBL" id="CAH0728412.1"/>
    </source>
</evidence>
<keyword evidence="9" id="KW-1185">Reference proteome</keyword>
<proteinExistence type="inferred from homology"/>
<protein>
    <recommendedName>
        <fullName evidence="10">Flavin-containing monooxygenase</fullName>
    </recommendedName>
</protein>
<comment type="cofactor">
    <cofactor evidence="1">
        <name>FAD</name>
        <dbReference type="ChEBI" id="CHEBI:57692"/>
    </cofactor>
</comment>
<dbReference type="GO" id="GO:0050661">
    <property type="term" value="F:NADP binding"/>
    <property type="evidence" value="ECO:0007669"/>
    <property type="project" value="InterPro"/>
</dbReference>
<dbReference type="InterPro" id="IPR020946">
    <property type="entry name" value="Flavin_mOase-like"/>
</dbReference>
<dbReference type="InterPro" id="IPR050346">
    <property type="entry name" value="FMO-like"/>
</dbReference>
<accession>A0A8J9W7R9</accession>
<evidence type="ECO:0000256" key="5">
    <source>
        <dbReference type="ARBA" id="ARBA00022857"/>
    </source>
</evidence>
<dbReference type="PANTHER" id="PTHR23023">
    <property type="entry name" value="DIMETHYLANILINE MONOOXYGENASE"/>
    <property type="match status" value="1"/>
</dbReference>
<dbReference type="EMBL" id="OV170227">
    <property type="protein sequence ID" value="CAH0728412.1"/>
    <property type="molecule type" value="Genomic_DNA"/>
</dbReference>
<feature type="non-terminal residue" evidence="8">
    <location>
        <position position="431"/>
    </location>
</feature>
<keyword evidence="4" id="KW-0274">FAD</keyword>
<keyword evidence="3" id="KW-0285">Flavoprotein</keyword>
<evidence type="ECO:0000256" key="7">
    <source>
        <dbReference type="ARBA" id="ARBA00023033"/>
    </source>
</evidence>
<evidence type="ECO:0000256" key="1">
    <source>
        <dbReference type="ARBA" id="ARBA00001974"/>
    </source>
</evidence>
<dbReference type="Gene3D" id="3.50.50.60">
    <property type="entry name" value="FAD/NAD(P)-binding domain"/>
    <property type="match status" value="2"/>
</dbReference>